<dbReference type="AlphaFoldDB" id="A0A2A5B9H7"/>
<accession>A0A2A5B9H7</accession>
<name>A0A2A5B9H7_9GAMM</name>
<gene>
    <name evidence="1" type="ORF">COA96_01515</name>
</gene>
<evidence type="ECO:0000313" key="2">
    <source>
        <dbReference type="Proteomes" id="UP000218327"/>
    </source>
</evidence>
<sequence length="113" mass="12692">MFKVLTAIFFVTTLFFGYTSYVFISESIDQENQLNCARELTEIFQSLATDTDSIHDIDILLAWLKEYSPNYVKISPNTIQSECSLISYANGSLLEVASDITYVGFPISVSVPK</sequence>
<dbReference type="Proteomes" id="UP000218327">
    <property type="component" value="Unassembled WGS sequence"/>
</dbReference>
<comment type="caution">
    <text evidence="1">The sequence shown here is derived from an EMBL/GenBank/DDBJ whole genome shotgun (WGS) entry which is preliminary data.</text>
</comment>
<dbReference type="EMBL" id="NVVJ01000003">
    <property type="protein sequence ID" value="PCJ28213.1"/>
    <property type="molecule type" value="Genomic_DNA"/>
</dbReference>
<protein>
    <submittedName>
        <fullName evidence="1">Uncharacterized protein</fullName>
    </submittedName>
</protein>
<organism evidence="1 2">
    <name type="scientific">SAR86 cluster bacterium</name>
    <dbReference type="NCBI Taxonomy" id="2030880"/>
    <lineage>
        <taxon>Bacteria</taxon>
        <taxon>Pseudomonadati</taxon>
        <taxon>Pseudomonadota</taxon>
        <taxon>Gammaproteobacteria</taxon>
        <taxon>SAR86 cluster</taxon>
    </lineage>
</organism>
<reference evidence="2" key="1">
    <citation type="submission" date="2017-08" db="EMBL/GenBank/DDBJ databases">
        <title>A dynamic microbial community with high functional redundancy inhabits the cold, oxic subseafloor aquifer.</title>
        <authorList>
            <person name="Tully B.J."/>
            <person name="Wheat C.G."/>
            <person name="Glazer B.T."/>
            <person name="Huber J.A."/>
        </authorList>
    </citation>
    <scope>NUCLEOTIDE SEQUENCE [LARGE SCALE GENOMIC DNA]</scope>
</reference>
<evidence type="ECO:0000313" key="1">
    <source>
        <dbReference type="EMBL" id="PCJ28213.1"/>
    </source>
</evidence>
<proteinExistence type="predicted"/>